<sequence>MDKGSSVQPEGRRCFVTVGATASFIKLLRDVLEPRFLDCLGGRGFDELIVQTGPDHEWALKEIEALGQQTNTSDGGKRTRWPTIDVISYTKDMHSMMLPCRGETSKTKRRLPGAMISHAGSGSILDAVRCDVPLIVVANPDLLGNHQAELADAVHEAGWAIRGELGHLSDAIELLQETLAETQSEGLPPYQEPAFPTAEGERSGLFDWAAIYAGQDAGTTSTEPSLLHLD</sequence>
<organism evidence="9 10">
    <name type="scientific">Sporothrix stenoceras</name>
    <dbReference type="NCBI Taxonomy" id="5173"/>
    <lineage>
        <taxon>Eukaryota</taxon>
        <taxon>Fungi</taxon>
        <taxon>Dikarya</taxon>
        <taxon>Ascomycota</taxon>
        <taxon>Pezizomycotina</taxon>
        <taxon>Sordariomycetes</taxon>
        <taxon>Sordariomycetidae</taxon>
        <taxon>Ophiostomatales</taxon>
        <taxon>Ophiostomataceae</taxon>
        <taxon>Sporothrix</taxon>
    </lineage>
</organism>
<evidence type="ECO:0000256" key="5">
    <source>
        <dbReference type="ARBA" id="ARBA00032061"/>
    </source>
</evidence>
<evidence type="ECO:0000256" key="7">
    <source>
        <dbReference type="RuleBase" id="RU362128"/>
    </source>
</evidence>
<name>A0ABR3ZRE8_9PEZI</name>
<dbReference type="Gene3D" id="3.40.50.2000">
    <property type="entry name" value="Glycogen Phosphorylase B"/>
    <property type="match status" value="1"/>
</dbReference>
<keyword evidence="7" id="KW-0256">Endoplasmic reticulum</keyword>
<evidence type="ECO:0000256" key="2">
    <source>
        <dbReference type="ARBA" id="ARBA00012614"/>
    </source>
</evidence>
<comment type="caution">
    <text evidence="9">The sequence shown here is derived from an EMBL/GenBank/DDBJ whole genome shotgun (WGS) entry which is preliminary data.</text>
</comment>
<gene>
    <name evidence="7 9" type="primary">ALG13</name>
    <name evidence="9" type="ORF">Sste5346_000548</name>
</gene>
<dbReference type="PANTHER" id="PTHR47043">
    <property type="entry name" value="UDP-N-ACETYLGLUCOSAMINE TRANSFERASE SUBUNIT ALG13"/>
    <property type="match status" value="1"/>
</dbReference>
<feature type="domain" description="Glycosyl transferase family 28 C-terminal" evidence="8">
    <location>
        <begin position="115"/>
        <end position="192"/>
    </location>
</feature>
<dbReference type="InterPro" id="IPR052474">
    <property type="entry name" value="UDP-GlcNAc_transferase"/>
</dbReference>
<dbReference type="PANTHER" id="PTHR47043:SF1">
    <property type="entry name" value="UDP-N-ACETYLGLUCOSAMINE TRANSFERASE SUBUNIT ALG13"/>
    <property type="match status" value="1"/>
</dbReference>
<evidence type="ECO:0000256" key="6">
    <source>
        <dbReference type="ARBA" id="ARBA00048184"/>
    </source>
</evidence>
<evidence type="ECO:0000256" key="1">
    <source>
        <dbReference type="ARBA" id="ARBA00011198"/>
    </source>
</evidence>
<accession>A0ABR3ZRE8</accession>
<keyword evidence="10" id="KW-1185">Reference proteome</keyword>
<evidence type="ECO:0000259" key="8">
    <source>
        <dbReference type="Pfam" id="PF04101"/>
    </source>
</evidence>
<proteinExistence type="inferred from homology"/>
<dbReference type="InterPro" id="IPR007235">
    <property type="entry name" value="Glyco_trans_28_C"/>
</dbReference>
<dbReference type="Pfam" id="PF04101">
    <property type="entry name" value="Glyco_tran_28_C"/>
    <property type="match status" value="1"/>
</dbReference>
<dbReference type="SUPFAM" id="SSF53756">
    <property type="entry name" value="UDP-Glycosyltransferase/glycogen phosphorylase"/>
    <property type="match status" value="1"/>
</dbReference>
<comment type="subcellular location">
    <subcellularLocation>
        <location evidence="7">Endoplasmic reticulum</location>
    </subcellularLocation>
</comment>
<comment type="function">
    <text evidence="4 7">Involved in protein N-glycosylation. Essential for the second step of the dolichol-linked oligosaccharide pathway.</text>
</comment>
<protein>
    <recommendedName>
        <fullName evidence="3 7">UDP-N-acetylglucosamine transferase subunit ALG13</fullName>
        <ecNumber evidence="2 7">2.4.1.141</ecNumber>
    </recommendedName>
    <alternativeName>
        <fullName evidence="5 7">Asparagine-linked glycosylation protein 13</fullName>
    </alternativeName>
</protein>
<dbReference type="Proteomes" id="UP001583186">
    <property type="component" value="Unassembled WGS sequence"/>
</dbReference>
<dbReference type="EC" id="2.4.1.141" evidence="2 7"/>
<evidence type="ECO:0000313" key="9">
    <source>
        <dbReference type="EMBL" id="KAL1903263.1"/>
    </source>
</evidence>
<dbReference type="GO" id="GO:0004577">
    <property type="term" value="F:N-acetylglucosaminyldiphosphodolichol N-acetylglucosaminyltransferase activity"/>
    <property type="evidence" value="ECO:0007669"/>
    <property type="project" value="UniProtKB-EC"/>
</dbReference>
<keyword evidence="7 9" id="KW-0328">Glycosyltransferase</keyword>
<evidence type="ECO:0000256" key="3">
    <source>
        <dbReference type="ARBA" id="ARBA00017468"/>
    </source>
</evidence>
<evidence type="ECO:0000256" key="4">
    <source>
        <dbReference type="ARBA" id="ARBA00024804"/>
    </source>
</evidence>
<keyword evidence="7 9" id="KW-0808">Transferase</keyword>
<comment type="similarity">
    <text evidence="7">Belongs to the glycosyltransferase 28 family.</text>
</comment>
<comment type="catalytic activity">
    <reaction evidence="6">
        <text>an N-acetyl-alpha-D-glucosaminyl-diphospho-di-trans,poly-cis-dolichol + UDP-N-acetyl-alpha-D-glucosamine = an N,N'-diacetylchitobiosyl-diphospho-di-trans,poly-cis-dolichol + UDP + H(+)</text>
        <dbReference type="Rhea" id="RHEA:23380"/>
        <dbReference type="Rhea" id="RHEA-COMP:19507"/>
        <dbReference type="Rhea" id="RHEA-COMP:19510"/>
        <dbReference type="ChEBI" id="CHEBI:15378"/>
        <dbReference type="ChEBI" id="CHEBI:57269"/>
        <dbReference type="ChEBI" id="CHEBI:57705"/>
        <dbReference type="ChEBI" id="CHEBI:58223"/>
        <dbReference type="ChEBI" id="CHEBI:58427"/>
        <dbReference type="EC" id="2.4.1.141"/>
    </reaction>
</comment>
<comment type="subunit">
    <text evidence="1 7">Heterodimer with ALG14 to form a functional enzyme.</text>
</comment>
<evidence type="ECO:0000313" key="10">
    <source>
        <dbReference type="Proteomes" id="UP001583186"/>
    </source>
</evidence>
<dbReference type="EMBL" id="JAWCUI010000002">
    <property type="protein sequence ID" value="KAL1903263.1"/>
    <property type="molecule type" value="Genomic_DNA"/>
</dbReference>
<reference evidence="9 10" key="1">
    <citation type="journal article" date="2024" name="IMA Fungus">
        <title>IMA Genome - F19 : A genome assembly and annotation guide to empower mycologists, including annotated draft genome sequences of Ceratocystis pirilliformis, Diaporthe australafricana, Fusarium ophioides, Paecilomyces lecythidis, and Sporothrix stenoceras.</title>
        <authorList>
            <person name="Aylward J."/>
            <person name="Wilson A.M."/>
            <person name="Visagie C.M."/>
            <person name="Spraker J."/>
            <person name="Barnes I."/>
            <person name="Buitendag C."/>
            <person name="Ceriani C."/>
            <person name="Del Mar Angel L."/>
            <person name="du Plessis D."/>
            <person name="Fuchs T."/>
            <person name="Gasser K."/>
            <person name="Kramer D."/>
            <person name="Li W."/>
            <person name="Munsamy K."/>
            <person name="Piso A."/>
            <person name="Price J.L."/>
            <person name="Sonnekus B."/>
            <person name="Thomas C."/>
            <person name="van der Nest A."/>
            <person name="van Dijk A."/>
            <person name="van Heerden A."/>
            <person name="van Vuuren N."/>
            <person name="Yilmaz N."/>
            <person name="Duong T.A."/>
            <person name="van der Merwe N.A."/>
            <person name="Wingfield M.J."/>
            <person name="Wingfield B.D."/>
        </authorList>
    </citation>
    <scope>NUCLEOTIDE SEQUENCE [LARGE SCALE GENOMIC DNA]</scope>
    <source>
        <strain evidence="9 10">CMW 5346</strain>
    </source>
</reference>